<organism evidence="3 4">
    <name type="scientific">Camellia sinensis</name>
    <name type="common">Tea plant</name>
    <name type="synonym">Thea sinensis</name>
    <dbReference type="NCBI Taxonomy" id="4442"/>
    <lineage>
        <taxon>Eukaryota</taxon>
        <taxon>Viridiplantae</taxon>
        <taxon>Streptophyta</taxon>
        <taxon>Embryophyta</taxon>
        <taxon>Tracheophyta</taxon>
        <taxon>Spermatophyta</taxon>
        <taxon>Magnoliopsida</taxon>
        <taxon>eudicotyledons</taxon>
        <taxon>Gunneridae</taxon>
        <taxon>Pentapetalae</taxon>
        <taxon>asterids</taxon>
        <taxon>Ericales</taxon>
        <taxon>Theaceae</taxon>
        <taxon>Camellia</taxon>
    </lineage>
</organism>
<name>A0A7J7HCI4_CAMSI</name>
<dbReference type="GO" id="GO:0006032">
    <property type="term" value="P:chitin catabolic process"/>
    <property type="evidence" value="ECO:0007669"/>
    <property type="project" value="UniProtKB-KW"/>
</dbReference>
<comment type="caution">
    <text evidence="3">The sequence shown here is derived from an EMBL/GenBank/DDBJ whole genome shotgun (WGS) entry which is preliminary data.</text>
</comment>
<evidence type="ECO:0000256" key="2">
    <source>
        <dbReference type="ARBA" id="ARBA00023024"/>
    </source>
</evidence>
<dbReference type="PANTHER" id="PTHR37179">
    <property type="entry name" value="TRANSGLYCOSYLASE"/>
    <property type="match status" value="1"/>
</dbReference>
<dbReference type="Gene3D" id="1.10.530.10">
    <property type="match status" value="1"/>
</dbReference>
<evidence type="ECO:0000313" key="3">
    <source>
        <dbReference type="EMBL" id="KAF5950315.1"/>
    </source>
</evidence>
<dbReference type="EMBL" id="JACBKZ010000005">
    <property type="protein sequence ID" value="KAF5950315.1"/>
    <property type="molecule type" value="Genomic_DNA"/>
</dbReference>
<gene>
    <name evidence="3" type="ORF">HYC85_012308</name>
</gene>
<comment type="function">
    <text evidence="1">Defense against chitin-containing fungal pathogens.</text>
</comment>
<reference evidence="4" key="1">
    <citation type="journal article" date="2020" name="Nat. Commun.">
        <title>Genome assembly of wild tea tree DASZ reveals pedigree and selection history of tea varieties.</title>
        <authorList>
            <person name="Zhang W."/>
            <person name="Zhang Y."/>
            <person name="Qiu H."/>
            <person name="Guo Y."/>
            <person name="Wan H."/>
            <person name="Zhang X."/>
            <person name="Scossa F."/>
            <person name="Alseekh S."/>
            <person name="Zhang Q."/>
            <person name="Wang P."/>
            <person name="Xu L."/>
            <person name="Schmidt M.H."/>
            <person name="Jia X."/>
            <person name="Li D."/>
            <person name="Zhu A."/>
            <person name="Guo F."/>
            <person name="Chen W."/>
            <person name="Ni D."/>
            <person name="Usadel B."/>
            <person name="Fernie A.R."/>
            <person name="Wen W."/>
        </authorList>
    </citation>
    <scope>NUCLEOTIDE SEQUENCE [LARGE SCALE GENOMIC DNA]</scope>
    <source>
        <strain evidence="4">cv. G240</strain>
    </source>
</reference>
<keyword evidence="2" id="KW-0624">Polysaccharide degradation</keyword>
<keyword evidence="2" id="KW-0119">Carbohydrate metabolism</keyword>
<keyword evidence="2" id="KW-0146">Chitin degradation</keyword>
<dbReference type="Proteomes" id="UP000593564">
    <property type="component" value="Unassembled WGS sequence"/>
</dbReference>
<keyword evidence="4" id="KW-1185">Reference proteome</keyword>
<protein>
    <submittedName>
        <fullName evidence="3">Uncharacterized protein</fullName>
    </submittedName>
</protein>
<reference evidence="3 4" key="2">
    <citation type="submission" date="2020-07" db="EMBL/GenBank/DDBJ databases">
        <title>Genome assembly of wild tea tree DASZ reveals pedigree and selection history of tea varieties.</title>
        <authorList>
            <person name="Zhang W."/>
        </authorList>
    </citation>
    <scope>NUCLEOTIDE SEQUENCE [LARGE SCALE GENOMIC DNA]</scope>
    <source>
        <strain evidence="4">cv. G240</strain>
        <tissue evidence="3">Leaf</tissue>
    </source>
</reference>
<dbReference type="AlphaFoldDB" id="A0A7J7HCI4"/>
<evidence type="ECO:0000256" key="1">
    <source>
        <dbReference type="ARBA" id="ARBA00003102"/>
    </source>
</evidence>
<dbReference type="PANTHER" id="PTHR37179:SF1">
    <property type="entry name" value="TRANSGLYCOSYLASE"/>
    <property type="match status" value="1"/>
</dbReference>
<accession>A0A7J7HCI4</accession>
<dbReference type="SUPFAM" id="SSF53955">
    <property type="entry name" value="Lysozyme-like"/>
    <property type="match status" value="1"/>
</dbReference>
<sequence length="266" mass="30514">MFNDQSQHKACMARLEATPELGARSSVILLLEHRAIAISKFDFEHRDLELFFRSVIFVFFDQSRNEDIVKIGMLHWIDKGVYMIRSRIQKTWKRCGIILLFSKEWSKSVEKQGKLRFSHDAEKRPYLSRVELRAIAEIILSEHFSTRGVKPTVLCAVAEIVSMRFVNGVGPHPGIVGIDYPTACWLYKDLGYKAYIVESVDNLTKPFVSLYFGATYLAWLSQYEGSKERTPQFVVRAYLAGPKNMLTACPPCVSRDGSERIEGHRK</sequence>
<evidence type="ECO:0000313" key="4">
    <source>
        <dbReference type="Proteomes" id="UP000593564"/>
    </source>
</evidence>
<dbReference type="InterPro" id="IPR023346">
    <property type="entry name" value="Lysozyme-like_dom_sf"/>
</dbReference>
<proteinExistence type="predicted"/>